<dbReference type="GO" id="GO:0048513">
    <property type="term" value="P:animal organ development"/>
    <property type="evidence" value="ECO:0007669"/>
    <property type="project" value="UniProtKB-ARBA"/>
</dbReference>
<keyword evidence="7" id="KW-1133">Transmembrane helix</keyword>
<comment type="caution">
    <text evidence="13">The sequence shown here is derived from an EMBL/GenBank/DDBJ whole genome shotgun (WGS) entry which is preliminary data.</text>
</comment>
<dbReference type="PANTHER" id="PTHR24026">
    <property type="entry name" value="FAT ATYPICAL CADHERIN-RELATED"/>
    <property type="match status" value="1"/>
</dbReference>
<dbReference type="SUPFAM" id="SSF49313">
    <property type="entry name" value="Cadherin-like"/>
    <property type="match status" value="1"/>
</dbReference>
<name>A0A5B7FJ76_PORTR</name>
<dbReference type="AlphaFoldDB" id="A0A5B7FJ76"/>
<evidence type="ECO:0000256" key="8">
    <source>
        <dbReference type="ARBA" id="ARBA00023136"/>
    </source>
</evidence>
<keyword evidence="9" id="KW-1015">Disulfide bond</keyword>
<dbReference type="EMBL" id="VSRR010006617">
    <property type="protein sequence ID" value="MPC45193.1"/>
    <property type="molecule type" value="Genomic_DNA"/>
</dbReference>
<evidence type="ECO:0000256" key="1">
    <source>
        <dbReference type="ARBA" id="ARBA00004167"/>
    </source>
</evidence>
<evidence type="ECO:0000256" key="2">
    <source>
        <dbReference type="ARBA" id="ARBA00022536"/>
    </source>
</evidence>
<feature type="domain" description="Cadherin" evidence="12">
    <location>
        <begin position="12"/>
        <end position="95"/>
    </location>
</feature>
<protein>
    <submittedName>
        <fullName evidence="13">Protocadherin Fat 1</fullName>
    </submittedName>
</protein>
<keyword evidence="5 11" id="KW-0106">Calcium</keyword>
<dbReference type="GO" id="GO:0005509">
    <property type="term" value="F:calcium ion binding"/>
    <property type="evidence" value="ECO:0007669"/>
    <property type="project" value="UniProtKB-UniRule"/>
</dbReference>
<evidence type="ECO:0000256" key="11">
    <source>
        <dbReference type="PROSITE-ProRule" id="PRU00043"/>
    </source>
</evidence>
<dbReference type="InterPro" id="IPR015919">
    <property type="entry name" value="Cadherin-like_sf"/>
</dbReference>
<dbReference type="GO" id="GO:0007156">
    <property type="term" value="P:homophilic cell adhesion via plasma membrane adhesion molecules"/>
    <property type="evidence" value="ECO:0007669"/>
    <property type="project" value="InterPro"/>
</dbReference>
<dbReference type="PROSITE" id="PS50268">
    <property type="entry name" value="CADHERIN_2"/>
    <property type="match status" value="1"/>
</dbReference>
<keyword evidence="3" id="KW-0812">Transmembrane</keyword>
<keyword evidence="4" id="KW-0677">Repeat</keyword>
<dbReference type="GO" id="GO:0048589">
    <property type="term" value="P:developmental growth"/>
    <property type="evidence" value="ECO:0007669"/>
    <property type="project" value="UniProtKB-ARBA"/>
</dbReference>
<dbReference type="InterPro" id="IPR020894">
    <property type="entry name" value="Cadherin_CS"/>
</dbReference>
<dbReference type="PROSITE" id="PS00232">
    <property type="entry name" value="CADHERIN_1"/>
    <property type="match status" value="1"/>
</dbReference>
<evidence type="ECO:0000256" key="4">
    <source>
        <dbReference type="ARBA" id="ARBA00022737"/>
    </source>
</evidence>
<evidence type="ECO:0000256" key="5">
    <source>
        <dbReference type="ARBA" id="ARBA00022837"/>
    </source>
</evidence>
<evidence type="ECO:0000256" key="3">
    <source>
        <dbReference type="ARBA" id="ARBA00022692"/>
    </source>
</evidence>
<dbReference type="GO" id="GO:0001736">
    <property type="term" value="P:establishment of planar polarity"/>
    <property type="evidence" value="ECO:0007669"/>
    <property type="project" value="UniProtKB-ARBA"/>
</dbReference>
<evidence type="ECO:0000256" key="10">
    <source>
        <dbReference type="ARBA" id="ARBA00023180"/>
    </source>
</evidence>
<keyword evidence="8" id="KW-0472">Membrane</keyword>
<evidence type="ECO:0000259" key="12">
    <source>
        <dbReference type="PROSITE" id="PS50268"/>
    </source>
</evidence>
<evidence type="ECO:0000256" key="7">
    <source>
        <dbReference type="ARBA" id="ARBA00022989"/>
    </source>
</evidence>
<evidence type="ECO:0000256" key="6">
    <source>
        <dbReference type="ARBA" id="ARBA00022889"/>
    </source>
</evidence>
<comment type="subcellular location">
    <subcellularLocation>
        <location evidence="1">Membrane</location>
        <topology evidence="1">Single-pass membrane protein</topology>
    </subcellularLocation>
</comment>
<dbReference type="Proteomes" id="UP000324222">
    <property type="component" value="Unassembled WGS sequence"/>
</dbReference>
<keyword evidence="10" id="KW-0325">Glycoprotein</keyword>
<gene>
    <name evidence="13" type="primary">FAT1_6</name>
    <name evidence="13" type="ORF">E2C01_038883</name>
</gene>
<evidence type="ECO:0000256" key="9">
    <source>
        <dbReference type="ARBA" id="ARBA00023157"/>
    </source>
</evidence>
<dbReference type="GO" id="GO:0005886">
    <property type="term" value="C:plasma membrane"/>
    <property type="evidence" value="ECO:0007669"/>
    <property type="project" value="UniProtKB-SubCell"/>
</dbReference>
<organism evidence="13 14">
    <name type="scientific">Portunus trituberculatus</name>
    <name type="common">Swimming crab</name>
    <name type="synonym">Neptunus trituberculatus</name>
    <dbReference type="NCBI Taxonomy" id="210409"/>
    <lineage>
        <taxon>Eukaryota</taxon>
        <taxon>Metazoa</taxon>
        <taxon>Ecdysozoa</taxon>
        <taxon>Arthropoda</taxon>
        <taxon>Crustacea</taxon>
        <taxon>Multicrustacea</taxon>
        <taxon>Malacostraca</taxon>
        <taxon>Eumalacostraca</taxon>
        <taxon>Eucarida</taxon>
        <taxon>Decapoda</taxon>
        <taxon>Pleocyemata</taxon>
        <taxon>Brachyura</taxon>
        <taxon>Eubrachyura</taxon>
        <taxon>Portunoidea</taxon>
        <taxon>Portunidae</taxon>
        <taxon>Portuninae</taxon>
        <taxon>Portunus</taxon>
    </lineage>
</organism>
<dbReference type="Gene3D" id="2.60.40.60">
    <property type="entry name" value="Cadherins"/>
    <property type="match status" value="1"/>
</dbReference>
<evidence type="ECO:0000313" key="13">
    <source>
        <dbReference type="EMBL" id="MPC45193.1"/>
    </source>
</evidence>
<dbReference type="PRINTS" id="PR00205">
    <property type="entry name" value="CADHERIN"/>
</dbReference>
<accession>A0A5B7FJ76</accession>
<dbReference type="InterPro" id="IPR002126">
    <property type="entry name" value="Cadherin-like_dom"/>
</dbReference>
<keyword evidence="6" id="KW-0130">Cell adhesion</keyword>
<dbReference type="SMART" id="SM00112">
    <property type="entry name" value="CA"/>
    <property type="match status" value="1"/>
</dbReference>
<keyword evidence="14" id="KW-1185">Reference proteome</keyword>
<dbReference type="CDD" id="cd11304">
    <property type="entry name" value="Cadherin_repeat"/>
    <property type="match status" value="1"/>
</dbReference>
<proteinExistence type="predicted"/>
<dbReference type="PANTHER" id="PTHR24026:SF126">
    <property type="entry name" value="PROTOCADHERIN FAT 4"/>
    <property type="match status" value="1"/>
</dbReference>
<keyword evidence="2" id="KW-0245">EGF-like domain</keyword>
<dbReference type="Pfam" id="PF00028">
    <property type="entry name" value="Cadherin"/>
    <property type="match status" value="1"/>
</dbReference>
<evidence type="ECO:0000313" key="14">
    <source>
        <dbReference type="Proteomes" id="UP000324222"/>
    </source>
</evidence>
<dbReference type="GO" id="GO:0007163">
    <property type="term" value="P:establishment or maintenance of cell polarity"/>
    <property type="evidence" value="ECO:0007669"/>
    <property type="project" value="UniProtKB-ARBA"/>
</dbReference>
<reference evidence="13 14" key="1">
    <citation type="submission" date="2019-05" db="EMBL/GenBank/DDBJ databases">
        <title>Another draft genome of Portunus trituberculatus and its Hox gene families provides insights of decapod evolution.</title>
        <authorList>
            <person name="Jeong J.-H."/>
            <person name="Song I."/>
            <person name="Kim S."/>
            <person name="Choi T."/>
            <person name="Kim D."/>
            <person name="Ryu S."/>
            <person name="Kim W."/>
        </authorList>
    </citation>
    <scope>NUCLEOTIDE SEQUENCE [LARGE SCALE GENOMIC DNA]</scope>
    <source>
        <tissue evidence="13">Muscle</tissue>
    </source>
</reference>
<dbReference type="FunFam" id="2.60.40.60:FF:000039">
    <property type="entry name" value="FAT atypical cadherin 3"/>
    <property type="match status" value="1"/>
</dbReference>
<sequence length="120" mass="13357">MKGKEFLKKMYVSANDMDSGVNSLVRYSIKAGNDAYCFAIEDDTGIITVIKNLDREKVANYQLTVSAWDLGTPTNTAVAQVVIHVSDVNDNSPIFTQDNYTVVVQKMYQRCVLPQLNSIS</sequence>